<accession>A0A3B1A9W3</accession>
<dbReference type="Pfam" id="PF04982">
    <property type="entry name" value="TM_HPP"/>
    <property type="match status" value="1"/>
</dbReference>
<gene>
    <name evidence="3" type="ORF">MNBD_GAMMA19-1899</name>
</gene>
<dbReference type="Gene3D" id="3.10.580.10">
    <property type="entry name" value="CBS-domain"/>
    <property type="match status" value="1"/>
</dbReference>
<dbReference type="EMBL" id="UOFV01000098">
    <property type="protein sequence ID" value="VAW96813.1"/>
    <property type="molecule type" value="Genomic_DNA"/>
</dbReference>
<feature type="transmembrane region" description="Helical" evidence="1">
    <location>
        <begin position="140"/>
        <end position="164"/>
    </location>
</feature>
<keyword evidence="1" id="KW-0812">Transmembrane</keyword>
<dbReference type="AlphaFoldDB" id="A0A3B1A9W3"/>
<organism evidence="3">
    <name type="scientific">hydrothermal vent metagenome</name>
    <dbReference type="NCBI Taxonomy" id="652676"/>
    <lineage>
        <taxon>unclassified sequences</taxon>
        <taxon>metagenomes</taxon>
        <taxon>ecological metagenomes</taxon>
    </lineage>
</organism>
<keyword evidence="1" id="KW-1133">Transmembrane helix</keyword>
<dbReference type="InterPro" id="IPR058581">
    <property type="entry name" value="TM_HPP"/>
</dbReference>
<evidence type="ECO:0000259" key="2">
    <source>
        <dbReference type="PROSITE" id="PS51371"/>
    </source>
</evidence>
<dbReference type="InterPro" id="IPR007065">
    <property type="entry name" value="HPP"/>
</dbReference>
<proteinExistence type="predicted"/>
<feature type="domain" description="CBS" evidence="2">
    <location>
        <begin position="336"/>
        <end position="391"/>
    </location>
</feature>
<evidence type="ECO:0000256" key="1">
    <source>
        <dbReference type="SAM" id="Phobius"/>
    </source>
</evidence>
<name>A0A3B1A9W3_9ZZZZ</name>
<feature type="domain" description="CBS" evidence="2">
    <location>
        <begin position="246"/>
        <end position="302"/>
    </location>
</feature>
<reference evidence="3" key="1">
    <citation type="submission" date="2018-06" db="EMBL/GenBank/DDBJ databases">
        <authorList>
            <person name="Zhirakovskaya E."/>
        </authorList>
    </citation>
    <scope>NUCLEOTIDE SEQUENCE</scope>
</reference>
<dbReference type="PROSITE" id="PS51371">
    <property type="entry name" value="CBS"/>
    <property type="match status" value="2"/>
</dbReference>
<protein>
    <recommendedName>
        <fullName evidence="2">CBS domain-containing protein</fullName>
    </recommendedName>
</protein>
<dbReference type="SUPFAM" id="SSF54631">
    <property type="entry name" value="CBS-domain pair"/>
    <property type="match status" value="1"/>
</dbReference>
<dbReference type="SMART" id="SM00116">
    <property type="entry name" value="CBS"/>
    <property type="match status" value="2"/>
</dbReference>
<dbReference type="CDD" id="cd04600">
    <property type="entry name" value="CBS_pair_HPP_assoc"/>
    <property type="match status" value="1"/>
</dbReference>
<dbReference type="InterPro" id="IPR046342">
    <property type="entry name" value="CBS_dom_sf"/>
</dbReference>
<evidence type="ECO:0000313" key="3">
    <source>
        <dbReference type="EMBL" id="VAW96813.1"/>
    </source>
</evidence>
<dbReference type="InterPro" id="IPR000644">
    <property type="entry name" value="CBS_dom"/>
</dbReference>
<sequence length="391" mass="42644">MPQLPPFSHWFARQTDLTHKSILLSASAALVAVALVGLASQLTLTGYDLPIMVASMGAAAVLLFVVPSSKLSTPWAFAGGHLVSALIGVTCALWIPHIALATAVAVAGAILAMHYLRCLHPPGGAAALMAVLGGESIQSLGYQYVLTPVLLNVVIMLAVTLVYWRLAGINQQSTGHQQTLDHNWQRSDEEWLASTAPFDQNDLSRAISEMGTFIDISQQDLHEIYARALQQAHGQGFGDMHCAEIMSRPALSVQYGTELEEVWQLFEQHNIRGVPVVDNFQHVIGVVTVSNFVHLASDSADTPLPESHSMAERLARLRQRTPGFESDKAEVVGQIMNSPAITARQDERIADKIDLFNQHHIHHLPVVDDKRKLVGMLTREDIMAARASLKC</sequence>
<keyword evidence="1" id="KW-0472">Membrane</keyword>
<dbReference type="PANTHER" id="PTHR33741:SF5">
    <property type="entry name" value="TRANSMEMBRANE PROTEIN DDB_G0269096-RELATED"/>
    <property type="match status" value="1"/>
</dbReference>
<feature type="transmembrane region" description="Helical" evidence="1">
    <location>
        <begin position="21"/>
        <end position="43"/>
    </location>
</feature>
<dbReference type="Pfam" id="PF00571">
    <property type="entry name" value="CBS"/>
    <property type="match status" value="2"/>
</dbReference>
<feature type="transmembrane region" description="Helical" evidence="1">
    <location>
        <begin position="101"/>
        <end position="119"/>
    </location>
</feature>
<dbReference type="PANTHER" id="PTHR33741">
    <property type="entry name" value="TRANSMEMBRANE PROTEIN DDB_G0269096-RELATED"/>
    <property type="match status" value="1"/>
</dbReference>